<feature type="compositionally biased region" description="Polar residues" evidence="1">
    <location>
        <begin position="1342"/>
        <end position="1356"/>
    </location>
</feature>
<dbReference type="PANTHER" id="PTHR32387">
    <property type="entry name" value="WU:FJ29H11"/>
    <property type="match status" value="1"/>
</dbReference>
<dbReference type="RefSeq" id="XP_070881575.1">
    <property type="nucleotide sequence ID" value="XM_071034731.1"/>
</dbReference>
<reference evidence="2 3" key="1">
    <citation type="submission" date="2024-07" db="EMBL/GenBank/DDBJ databases">
        <title>Section-level genome sequencing and comparative genomics of Aspergillus sections Usti and Cavernicolus.</title>
        <authorList>
            <consortium name="Lawrence Berkeley National Laboratory"/>
            <person name="Nybo J.L."/>
            <person name="Vesth T.C."/>
            <person name="Theobald S."/>
            <person name="Frisvad J.C."/>
            <person name="Larsen T.O."/>
            <person name="Kjaerboelling I."/>
            <person name="Rothschild-Mancinelli K."/>
            <person name="Lyhne E.K."/>
            <person name="Kogle M.E."/>
            <person name="Barry K."/>
            <person name="Clum A."/>
            <person name="Na H."/>
            <person name="Ledsgaard L."/>
            <person name="Lin J."/>
            <person name="Lipzen A."/>
            <person name="Kuo A."/>
            <person name="Riley R."/>
            <person name="Mondo S."/>
            <person name="Labutti K."/>
            <person name="Haridas S."/>
            <person name="Pangalinan J."/>
            <person name="Salamov A.A."/>
            <person name="Simmons B.A."/>
            <person name="Magnuson J.K."/>
            <person name="Chen J."/>
            <person name="Drula E."/>
            <person name="Henrissat B."/>
            <person name="Wiebenga A."/>
            <person name="Lubbers R.J."/>
            <person name="Gomes A.C."/>
            <person name="Macurrencykelacurrency M.R."/>
            <person name="Stajich J."/>
            <person name="Grigoriev I.V."/>
            <person name="Mortensen U.H."/>
            <person name="De Vries R.P."/>
            <person name="Baker S.E."/>
            <person name="Andersen M.R."/>
        </authorList>
    </citation>
    <scope>NUCLEOTIDE SEQUENCE [LARGE SCALE GENOMIC DNA]</scope>
    <source>
        <strain evidence="2 3">CBS 449.75</strain>
    </source>
</reference>
<sequence length="1589" mass="182609">MMAHLSIQQARAIVDDIRVTNGGFSLEFERQLRTDERRAFRNLQTLAGRSAVHVAEDLYDQDTRFIYELIQNAEDNRYSNAPTLEEPFLHFTLHQDRLTVDSNEDGFSEADVRAICSTHQSTKQQTGGYIGHKGIGFKSVFKIAYKVFIQSGAFCFSFEHRQGDSGMGMITPSNEEPESLPQGVKTRITLFLIAAGDFELRAKELKEIPDTLLLFLHKLQKLTLEIPLLECRISHKRSSENMGAKVTLTKETNGDDERRHYLLENTTLSDLPEHQSRIGIHETELILAFPVDMLSRPHIEPQYVYSFLPMRKEGFNFLIQSDFITQASRQGVHLCPRNYAIRDEIGNLFVQAIHKFCQHPALKYAWLQYLPGPHIQDPFWADLREIIFDALKASRVLLSRRGTRKCPKDLQRLSSRHCDRHGQPLFEDIDPEIYLSQSYEWFRDAESLIELGVISLSYNKILDRLSPYLEGQSPRFLDPTLDEDWHTKVANLILRGLKRDGGNHAITRRIKRMNLIPTSEGTLTSTSCSPVYFPDDKAGTLIPNGLKDVPIIAPSALKSPPRRQLVQALGVEHCESDKVVKAILEKYNRREGVTLINSVSHLSYLFRTLEKEDTLDKRIFVMDQTEQRIYRAFVTLGVEIVKDDVYFETMGEYGTKELHRQLQSWYHRQNIPIPKLHIIHSSYIDAVPQGTFSHGRTWEQWLEEVAMVRRIPRLRSPREDELSTLSQYLADYRPMALIGILKAYSSSYQSEFTPRVVQALGRMKVPCRNGSTRFLRETYYPSQELQRLCTMATVHDTFDHFLEVPLNLATENTDGWEFLATLGVGLQPDVRFFAFLFSHLVEKNMEESQTQVAIFELYKELYVRFNEAHDELIEYIFDDYAAVILPARSDDAADNVFLSDCVWNGLPCLHVKSPLAIHPQYSQNPLVAGLFKDVLRLPDADLDTYLEELQSCQGDPDLSVDDLRAIYGIILQYMNQPRNHGRIVDEFREQQLVYLPEQQVWVAPESCTWSDDIRVGVLYGISSIYPELEDFFCNFLNIQVPTAADYIDELKTLVLDSPVDVSLVKDTIHQVNSLGATHDELKNLNDIEFLPVAMPSGIVRLVQPTAIFFIADRVEYLAAFRGKVPILDFSIEECRRLHRLLESLGLDGRYMSTAVQEETLVDLPSQEPSSRHTREFRKMADPIYRCILHYHVHGQEPDGQTLQRLQRSLVYESSGFKRNLILQLNNVTAKVQSDTGLVHIEEVRDVLQIYIPRAPVDRQRCYSLDLPRSLRRHFRLLTSEAQLSLQLVFLARGELVDQLLDEHGIVRIPPDIAQLRLESHGNEELSGSEASETEENNDYEAASQTPEPNSRASSIRVSPATVPGQESPFSRLLSNVIRLARLHTLSDILLPSLTDVLDNENIEHEAVFGVRSQNQLEHDMKIGAAGELFVFELLLGQGLPGFDRTNWRSNIRKYVSVHPDYRDLTPWSGVETADLVYHDTSSVLTRILIRTGYLTRDRWHGINPSYYIEVKTTTGECDNAFFMSRSQYRRMQRMHLATYQRADPEIYVIFRVYNLGKENMRLKIYVDPESLRQEERLIFIPESYSVQPS</sequence>
<proteinExistence type="predicted"/>
<dbReference type="NCBIfam" id="NF047352">
    <property type="entry name" value="P_loop_sacsin"/>
    <property type="match status" value="1"/>
</dbReference>
<evidence type="ECO:0000313" key="2">
    <source>
        <dbReference type="EMBL" id="KAL2862596.1"/>
    </source>
</evidence>
<evidence type="ECO:0008006" key="4">
    <source>
        <dbReference type="Google" id="ProtNLM"/>
    </source>
</evidence>
<dbReference type="EMBL" id="JBFXLQ010000065">
    <property type="protein sequence ID" value="KAL2862596.1"/>
    <property type="molecule type" value="Genomic_DNA"/>
</dbReference>
<feature type="region of interest" description="Disordered" evidence="1">
    <location>
        <begin position="1320"/>
        <end position="1366"/>
    </location>
</feature>
<dbReference type="Proteomes" id="UP001610432">
    <property type="component" value="Unassembled WGS sequence"/>
</dbReference>
<comment type="caution">
    <text evidence="2">The sequence shown here is derived from an EMBL/GenBank/DDBJ whole genome shotgun (WGS) entry which is preliminary data.</text>
</comment>
<dbReference type="PANTHER" id="PTHR32387:SF0">
    <property type="entry name" value="PROTEIN NO VEIN"/>
    <property type="match status" value="1"/>
</dbReference>
<gene>
    <name evidence="2" type="ORF">BJX67DRAFT_391165</name>
</gene>
<name>A0ABR4LDI4_9EURO</name>
<dbReference type="Gene3D" id="3.30.565.10">
    <property type="entry name" value="Histidine kinase-like ATPase, C-terminal domain"/>
    <property type="match status" value="1"/>
</dbReference>
<accession>A0ABR4LDI4</accession>
<dbReference type="InterPro" id="IPR052957">
    <property type="entry name" value="Auxin_embryo_med"/>
</dbReference>
<keyword evidence="3" id="KW-1185">Reference proteome</keyword>
<dbReference type="GeneID" id="98149803"/>
<dbReference type="InterPro" id="IPR036890">
    <property type="entry name" value="HATPase_C_sf"/>
</dbReference>
<dbReference type="SUPFAM" id="SSF55874">
    <property type="entry name" value="ATPase domain of HSP90 chaperone/DNA topoisomerase II/histidine kinase"/>
    <property type="match status" value="1"/>
</dbReference>
<organism evidence="2 3">
    <name type="scientific">Aspergillus lucknowensis</name>
    <dbReference type="NCBI Taxonomy" id="176173"/>
    <lineage>
        <taxon>Eukaryota</taxon>
        <taxon>Fungi</taxon>
        <taxon>Dikarya</taxon>
        <taxon>Ascomycota</taxon>
        <taxon>Pezizomycotina</taxon>
        <taxon>Eurotiomycetes</taxon>
        <taxon>Eurotiomycetidae</taxon>
        <taxon>Eurotiales</taxon>
        <taxon>Aspergillaceae</taxon>
        <taxon>Aspergillus</taxon>
        <taxon>Aspergillus subgen. Nidulantes</taxon>
    </lineage>
</organism>
<evidence type="ECO:0000256" key="1">
    <source>
        <dbReference type="SAM" id="MobiDB-lite"/>
    </source>
</evidence>
<protein>
    <recommendedName>
        <fullName evidence="4">Protein NO VEIN C-terminal domain-containing protein</fullName>
    </recommendedName>
</protein>
<evidence type="ECO:0000313" key="3">
    <source>
        <dbReference type="Proteomes" id="UP001610432"/>
    </source>
</evidence>